<dbReference type="AlphaFoldDB" id="A0A553PNE4"/>
<protein>
    <submittedName>
        <fullName evidence="2">Uncharacterized protein</fullName>
    </submittedName>
</protein>
<evidence type="ECO:0000313" key="2">
    <source>
        <dbReference type="EMBL" id="TRY79202.1"/>
    </source>
</evidence>
<accession>A0A553PNE4</accession>
<feature type="non-terminal residue" evidence="2">
    <location>
        <position position="771"/>
    </location>
</feature>
<feature type="transmembrane region" description="Helical" evidence="1">
    <location>
        <begin position="735"/>
        <end position="757"/>
    </location>
</feature>
<evidence type="ECO:0000256" key="1">
    <source>
        <dbReference type="SAM" id="Phobius"/>
    </source>
</evidence>
<name>A0A553PNE4_TIGCA</name>
<organism evidence="2 3">
    <name type="scientific">Tigriopus californicus</name>
    <name type="common">Marine copepod</name>
    <dbReference type="NCBI Taxonomy" id="6832"/>
    <lineage>
        <taxon>Eukaryota</taxon>
        <taxon>Metazoa</taxon>
        <taxon>Ecdysozoa</taxon>
        <taxon>Arthropoda</taxon>
        <taxon>Crustacea</taxon>
        <taxon>Multicrustacea</taxon>
        <taxon>Hexanauplia</taxon>
        <taxon>Copepoda</taxon>
        <taxon>Harpacticoida</taxon>
        <taxon>Harpacticidae</taxon>
        <taxon>Tigriopus</taxon>
    </lineage>
</organism>
<keyword evidence="1" id="KW-0472">Membrane</keyword>
<dbReference type="EMBL" id="VCGU01000002">
    <property type="protein sequence ID" value="TRY79202.1"/>
    <property type="molecule type" value="Genomic_DNA"/>
</dbReference>
<sequence length="771" mass="86775">MFKLFQNGPGSFLVGSKGVQCLDPPDLAMKCQSYNWERVQCNVSSRSFDLNCDTDCQIIFHNRKLDFSSKNRDHGEFSFESGPNFAYPKCMQNVKVQVRNLSGNCLKGLTFKNFQEVTIANGAVDLNVISPDSVQLTVHRHEELYCFARRTSLPLLTEVRYVPLDPKPSNAPQVPESHSGEIQTVRKEGYDIEETFLLEGLIPNTEYKIWTRQRPVQSDTWTVAQEFRTKTQAKGCTASFLFPSLSSEKRMEQEVDFVPAPDVPITSNFTYEMFPLVNGNHRVLLYWAPVPTRFQFGGKFDFVVFGMCASGPDQRNILNPDPNALIPGPWVDGTRKSWNKANGTHLMWQTTVKTAFLKFEVPVGKNGAHFKSVSARRHHSGGEHELDQFITYEEQADIWSSTFESQEHVISHVGLSVPGSAELSQGLSWIPCPEIEESQPLNGQISISRSKGTSGTDSSSSSIASAEEKLEISFVSCPKCPTHLGLLVKAWRVWICPFEALTEKGNCSGKAPTKPPSVVEAVMANSSSLVVHLEQFHESHICQFALDSEEHILEPNRPCRSQMELDLDHQSSTWLNAQQGVLLARCPSLRLRSCNPSGCSNWSKRLNNIIKAPNPVQEFHIQEYAPNQASMTWKWDPRTKSDGLDVEIQNSQDGEGYIEYFTQDFGARKMRSLTIHLPHNYCIGGMEVKFQLRIRGFRKTEDAQGSAQRINGPWSGLKTTSHSCQLLTGNVFHHFWPFGLCGVFGSLFVTLSVYFIINRVHNQLFSSDIIR</sequence>
<proteinExistence type="predicted"/>
<keyword evidence="3" id="KW-1185">Reference proteome</keyword>
<dbReference type="Proteomes" id="UP000318571">
    <property type="component" value="Chromosome 6"/>
</dbReference>
<reference evidence="2 3" key="1">
    <citation type="journal article" date="2018" name="Nat. Ecol. Evol.">
        <title>Genomic signatures of mitonuclear coevolution across populations of Tigriopus californicus.</title>
        <authorList>
            <person name="Barreto F.S."/>
            <person name="Watson E.T."/>
            <person name="Lima T.G."/>
            <person name="Willett C.S."/>
            <person name="Edmands S."/>
            <person name="Li W."/>
            <person name="Burton R.S."/>
        </authorList>
    </citation>
    <scope>NUCLEOTIDE SEQUENCE [LARGE SCALE GENOMIC DNA]</scope>
    <source>
        <strain evidence="2 3">San Diego</strain>
    </source>
</reference>
<keyword evidence="1" id="KW-0812">Transmembrane</keyword>
<keyword evidence="1" id="KW-1133">Transmembrane helix</keyword>
<comment type="caution">
    <text evidence="2">The sequence shown here is derived from an EMBL/GenBank/DDBJ whole genome shotgun (WGS) entry which is preliminary data.</text>
</comment>
<gene>
    <name evidence="2" type="ORF">TCAL_01991</name>
</gene>
<evidence type="ECO:0000313" key="3">
    <source>
        <dbReference type="Proteomes" id="UP000318571"/>
    </source>
</evidence>